<protein>
    <submittedName>
        <fullName evidence="1">Uncharacterized protein</fullName>
    </submittedName>
</protein>
<name>A0A4Y2H348_ARAVE</name>
<keyword evidence="2" id="KW-1185">Reference proteome</keyword>
<dbReference type="EMBL" id="BGPR01001678">
    <property type="protein sequence ID" value="GBM59376.1"/>
    <property type="molecule type" value="Genomic_DNA"/>
</dbReference>
<dbReference type="PROSITE" id="PS51257">
    <property type="entry name" value="PROKAR_LIPOPROTEIN"/>
    <property type="match status" value="1"/>
</dbReference>
<gene>
    <name evidence="1" type="ORF">AVEN_17411_1</name>
</gene>
<reference evidence="1 2" key="1">
    <citation type="journal article" date="2019" name="Sci. Rep.">
        <title>Orb-weaving spider Araneus ventricosus genome elucidates the spidroin gene catalogue.</title>
        <authorList>
            <person name="Kono N."/>
            <person name="Nakamura H."/>
            <person name="Ohtoshi R."/>
            <person name="Moran D.A.P."/>
            <person name="Shinohara A."/>
            <person name="Yoshida Y."/>
            <person name="Fujiwara M."/>
            <person name="Mori M."/>
            <person name="Tomita M."/>
            <person name="Arakawa K."/>
        </authorList>
    </citation>
    <scope>NUCLEOTIDE SEQUENCE [LARGE SCALE GENOMIC DNA]</scope>
</reference>
<proteinExistence type="predicted"/>
<evidence type="ECO:0000313" key="1">
    <source>
        <dbReference type="EMBL" id="GBM59376.1"/>
    </source>
</evidence>
<evidence type="ECO:0000313" key="2">
    <source>
        <dbReference type="Proteomes" id="UP000499080"/>
    </source>
</evidence>
<comment type="caution">
    <text evidence="1">The sequence shown here is derived from an EMBL/GenBank/DDBJ whole genome shotgun (WGS) entry which is preliminary data.</text>
</comment>
<sequence length="90" mass="9997">MKYVIGPSGPGGYGLEAKDHLDQWTWWTGSFSSSCSRLRNGPQDGWTWKPRTIWTFKGPGGGFLEARTIPRDPEDITEAKAFGSLPNPKN</sequence>
<organism evidence="1 2">
    <name type="scientific">Araneus ventricosus</name>
    <name type="common">Orbweaver spider</name>
    <name type="synonym">Epeira ventricosa</name>
    <dbReference type="NCBI Taxonomy" id="182803"/>
    <lineage>
        <taxon>Eukaryota</taxon>
        <taxon>Metazoa</taxon>
        <taxon>Ecdysozoa</taxon>
        <taxon>Arthropoda</taxon>
        <taxon>Chelicerata</taxon>
        <taxon>Arachnida</taxon>
        <taxon>Araneae</taxon>
        <taxon>Araneomorphae</taxon>
        <taxon>Entelegynae</taxon>
        <taxon>Araneoidea</taxon>
        <taxon>Araneidae</taxon>
        <taxon>Araneus</taxon>
    </lineage>
</organism>
<dbReference type="Proteomes" id="UP000499080">
    <property type="component" value="Unassembled WGS sequence"/>
</dbReference>
<dbReference type="AlphaFoldDB" id="A0A4Y2H348"/>
<accession>A0A4Y2H348</accession>